<evidence type="ECO:0000313" key="4">
    <source>
        <dbReference type="EMBL" id="MFC0384061.1"/>
    </source>
</evidence>
<keyword evidence="2" id="KW-0964">Secreted</keyword>
<comment type="subcellular location">
    <subcellularLocation>
        <location evidence="1">Secreted</location>
    </subcellularLocation>
</comment>
<feature type="region of interest" description="Disordered" evidence="3">
    <location>
        <begin position="113"/>
        <end position="147"/>
    </location>
</feature>
<evidence type="ECO:0000256" key="2">
    <source>
        <dbReference type="ARBA" id="ARBA00022525"/>
    </source>
</evidence>
<dbReference type="InterPro" id="IPR001343">
    <property type="entry name" value="Hemolysn_Ca-bd"/>
</dbReference>
<dbReference type="Proteomes" id="UP001589789">
    <property type="component" value="Unassembled WGS sequence"/>
</dbReference>
<protein>
    <submittedName>
        <fullName evidence="4">Calcium-binding protein</fullName>
    </submittedName>
</protein>
<dbReference type="InterPro" id="IPR011049">
    <property type="entry name" value="Serralysin-like_metalloprot_C"/>
</dbReference>
<name>A0ABV6IKD2_9PROT</name>
<reference evidence="4 5" key="1">
    <citation type="submission" date="2024-09" db="EMBL/GenBank/DDBJ databases">
        <authorList>
            <person name="Sun Q."/>
            <person name="Mori K."/>
        </authorList>
    </citation>
    <scope>NUCLEOTIDE SEQUENCE [LARGE SCALE GENOMIC DNA]</scope>
    <source>
        <strain evidence="4 5">CCM 7468</strain>
    </source>
</reference>
<evidence type="ECO:0000256" key="3">
    <source>
        <dbReference type="SAM" id="MobiDB-lite"/>
    </source>
</evidence>
<accession>A0ABV6IKD2</accession>
<dbReference type="RefSeq" id="WP_377048078.1">
    <property type="nucleotide sequence ID" value="NZ_JBHLVZ010000001.1"/>
</dbReference>
<organism evidence="4 5">
    <name type="scientific">Muricoccus vinaceus</name>
    <dbReference type="NCBI Taxonomy" id="424704"/>
    <lineage>
        <taxon>Bacteria</taxon>
        <taxon>Pseudomonadati</taxon>
        <taxon>Pseudomonadota</taxon>
        <taxon>Alphaproteobacteria</taxon>
        <taxon>Acetobacterales</taxon>
        <taxon>Roseomonadaceae</taxon>
        <taxon>Muricoccus</taxon>
    </lineage>
</organism>
<comment type="caution">
    <text evidence="4">The sequence shown here is derived from an EMBL/GenBank/DDBJ whole genome shotgun (WGS) entry which is preliminary data.</text>
</comment>
<dbReference type="PANTHER" id="PTHR38340:SF1">
    <property type="entry name" value="S-LAYER PROTEIN"/>
    <property type="match status" value="1"/>
</dbReference>
<dbReference type="EMBL" id="JBHLVZ010000001">
    <property type="protein sequence ID" value="MFC0384061.1"/>
    <property type="molecule type" value="Genomic_DNA"/>
</dbReference>
<dbReference type="InterPro" id="IPR018511">
    <property type="entry name" value="Hemolysin-typ_Ca-bd_CS"/>
</dbReference>
<evidence type="ECO:0000256" key="1">
    <source>
        <dbReference type="ARBA" id="ARBA00004613"/>
    </source>
</evidence>
<dbReference type="Gene3D" id="2.150.10.10">
    <property type="entry name" value="Serralysin-like metalloprotease, C-terminal"/>
    <property type="match status" value="2"/>
</dbReference>
<dbReference type="SUPFAM" id="SSF51120">
    <property type="entry name" value="beta-Roll"/>
    <property type="match status" value="1"/>
</dbReference>
<proteinExistence type="predicted"/>
<evidence type="ECO:0000313" key="5">
    <source>
        <dbReference type="Proteomes" id="UP001589789"/>
    </source>
</evidence>
<dbReference type="PROSITE" id="PS00330">
    <property type="entry name" value="HEMOLYSIN_CALCIUM"/>
    <property type="match status" value="2"/>
</dbReference>
<gene>
    <name evidence="4" type="ORF">ACFFIC_00670</name>
</gene>
<dbReference type="PRINTS" id="PR00313">
    <property type="entry name" value="CABNDNGRPT"/>
</dbReference>
<feature type="compositionally biased region" description="Polar residues" evidence="3">
    <location>
        <begin position="113"/>
        <end position="122"/>
    </location>
</feature>
<dbReference type="InterPro" id="IPR050557">
    <property type="entry name" value="RTX_toxin/Mannuronan_C5-epim"/>
</dbReference>
<keyword evidence="5" id="KW-1185">Reference proteome</keyword>
<dbReference type="PANTHER" id="PTHR38340">
    <property type="entry name" value="S-LAYER PROTEIN"/>
    <property type="match status" value="1"/>
</dbReference>
<sequence length="371" mass="37991">MPIAGGILEGVTGAALGDLALMDPDTTHGLVAQIAGGADAALVRLDGNTLRLLDTVALTAGQQSFDVQIQLVSDGQNAPQTAITLDLADLNLGVIPNPGGIIPVLGEPGNDTLSGSNGNDQQIGLGGNDTLSGSPGADTLNGGDGNDWADYSGSPAAVNIDLNTGSGSGGSAEGDVLAGIENVRGREFDDTLIGSSGENTLLGGAGNDLLASGAGNDLLDGGLGRDTIVFSANFENYAVIDLGTRVQVTGLSGADTVIGGEVLRFANGVTPYDDGDRGQRSRALSEFGLEGGTRSFLQFRHGQLLGSLHGRTGRRHQPAEPLSHQWCVGRTSGPQCRGSCRAGQRGWLRQRGIPTAQSGRRFRVDRCEDPL</sequence>
<dbReference type="Pfam" id="PF00353">
    <property type="entry name" value="HemolysinCabind"/>
    <property type="match status" value="3"/>
</dbReference>